<reference evidence="2 3" key="1">
    <citation type="submission" date="2019-03" db="EMBL/GenBank/DDBJ databases">
        <title>First draft genome of Liparis tanakae, snailfish: a comprehensive survey of snailfish specific genes.</title>
        <authorList>
            <person name="Kim W."/>
            <person name="Song I."/>
            <person name="Jeong J.-H."/>
            <person name="Kim D."/>
            <person name="Kim S."/>
            <person name="Ryu S."/>
            <person name="Song J.Y."/>
            <person name="Lee S.K."/>
        </authorList>
    </citation>
    <scope>NUCLEOTIDE SEQUENCE [LARGE SCALE GENOMIC DNA]</scope>
    <source>
        <tissue evidence="2">Muscle</tissue>
    </source>
</reference>
<dbReference type="EMBL" id="SRLO01000071">
    <property type="protein sequence ID" value="TNN78654.1"/>
    <property type="molecule type" value="Genomic_DNA"/>
</dbReference>
<sequence>MWFCAADDGIIRPEGVPGPMPGPAIGTGGPGPIATPPPAVDWLRVNRQGDKGLKPRRHSKAQLVYERRLLLGVDLNFDPRFK</sequence>
<keyword evidence="3" id="KW-1185">Reference proteome</keyword>
<dbReference type="Proteomes" id="UP000314294">
    <property type="component" value="Unassembled WGS sequence"/>
</dbReference>
<comment type="caution">
    <text evidence="2">The sequence shown here is derived from an EMBL/GenBank/DDBJ whole genome shotgun (WGS) entry which is preliminary data.</text>
</comment>
<dbReference type="AlphaFoldDB" id="A0A4Z2IME5"/>
<proteinExistence type="predicted"/>
<evidence type="ECO:0000313" key="3">
    <source>
        <dbReference type="Proteomes" id="UP000314294"/>
    </source>
</evidence>
<accession>A0A4Z2IME5</accession>
<feature type="region of interest" description="Disordered" evidence="1">
    <location>
        <begin position="13"/>
        <end position="37"/>
    </location>
</feature>
<evidence type="ECO:0000256" key="1">
    <source>
        <dbReference type="SAM" id="MobiDB-lite"/>
    </source>
</evidence>
<organism evidence="2 3">
    <name type="scientific">Liparis tanakae</name>
    <name type="common">Tanaka's snailfish</name>
    <dbReference type="NCBI Taxonomy" id="230148"/>
    <lineage>
        <taxon>Eukaryota</taxon>
        <taxon>Metazoa</taxon>
        <taxon>Chordata</taxon>
        <taxon>Craniata</taxon>
        <taxon>Vertebrata</taxon>
        <taxon>Euteleostomi</taxon>
        <taxon>Actinopterygii</taxon>
        <taxon>Neopterygii</taxon>
        <taxon>Teleostei</taxon>
        <taxon>Neoteleostei</taxon>
        <taxon>Acanthomorphata</taxon>
        <taxon>Eupercaria</taxon>
        <taxon>Perciformes</taxon>
        <taxon>Cottioidei</taxon>
        <taxon>Cottales</taxon>
        <taxon>Liparidae</taxon>
        <taxon>Liparis</taxon>
    </lineage>
</organism>
<protein>
    <submittedName>
        <fullName evidence="2">Uncharacterized protein</fullName>
    </submittedName>
</protein>
<gene>
    <name evidence="2" type="ORF">EYF80_011058</name>
</gene>
<evidence type="ECO:0000313" key="2">
    <source>
        <dbReference type="EMBL" id="TNN78654.1"/>
    </source>
</evidence>
<name>A0A4Z2IME5_9TELE</name>